<dbReference type="Gene3D" id="3.30.40.10">
    <property type="entry name" value="Zinc/RING finger domain, C3HC4 (zinc finger)"/>
    <property type="match status" value="1"/>
</dbReference>
<feature type="domain" description="B box-type" evidence="6">
    <location>
        <begin position="150"/>
        <end position="186"/>
    </location>
</feature>
<evidence type="ECO:0000313" key="8">
    <source>
        <dbReference type="Proteomes" id="UP001165289"/>
    </source>
</evidence>
<dbReference type="Gene3D" id="3.30.160.60">
    <property type="entry name" value="Classic Zinc Finger"/>
    <property type="match status" value="1"/>
</dbReference>
<dbReference type="InterPro" id="IPR047153">
    <property type="entry name" value="TRIM45/56/19-like"/>
</dbReference>
<gene>
    <name evidence="7" type="ORF">LOD99_4119</name>
</gene>
<evidence type="ECO:0000256" key="4">
    <source>
        <dbReference type="PROSITE-ProRule" id="PRU00024"/>
    </source>
</evidence>
<dbReference type="InterPro" id="IPR001841">
    <property type="entry name" value="Znf_RING"/>
</dbReference>
<dbReference type="GO" id="GO:0008270">
    <property type="term" value="F:zinc ion binding"/>
    <property type="evidence" value="ECO:0007669"/>
    <property type="project" value="UniProtKB-KW"/>
</dbReference>
<evidence type="ECO:0000259" key="6">
    <source>
        <dbReference type="PROSITE" id="PS50119"/>
    </source>
</evidence>
<dbReference type="SMART" id="SM00184">
    <property type="entry name" value="RING"/>
    <property type="match status" value="1"/>
</dbReference>
<comment type="caution">
    <text evidence="7">The sequence shown here is derived from an EMBL/GenBank/DDBJ whole genome shotgun (WGS) entry which is preliminary data.</text>
</comment>
<dbReference type="PROSITE" id="PS50089">
    <property type="entry name" value="ZF_RING_2"/>
    <property type="match status" value="1"/>
</dbReference>
<keyword evidence="8" id="KW-1185">Reference proteome</keyword>
<accession>A0AAV7JVG3</accession>
<dbReference type="GO" id="GO:0006513">
    <property type="term" value="P:protein monoubiquitination"/>
    <property type="evidence" value="ECO:0007669"/>
    <property type="project" value="TreeGrafter"/>
</dbReference>
<dbReference type="SUPFAM" id="SSF57845">
    <property type="entry name" value="B-box zinc-binding domain"/>
    <property type="match status" value="1"/>
</dbReference>
<dbReference type="Proteomes" id="UP001165289">
    <property type="component" value="Unassembled WGS sequence"/>
</dbReference>
<keyword evidence="1" id="KW-0479">Metal-binding</keyword>
<evidence type="ECO:0000256" key="2">
    <source>
        <dbReference type="ARBA" id="ARBA00022771"/>
    </source>
</evidence>
<sequence length="218" mass="24596">MATANESEVSNSMAICPGCHCLYKDPRLLPCCHSICLECIEVTNNGLSRCPKCHNVSDQKPSDLCYDVTGDRVAKVQRIRDELNKCSQILCSDCEDETDATYFCITCSNPLCDLDFKVHKKMYKNSHNLVSIDKINSIEQFYNWGSVHDCKFHPNTTADHFCTTCKYLLCGSCLSHHHPNHQMNGLEDAIKRVTEHLQAYHNTLEGLNTGGTWELKSS</sequence>
<proteinExistence type="predicted"/>
<reference evidence="7 8" key="1">
    <citation type="journal article" date="2023" name="BMC Biol.">
        <title>The compact genome of the sponge Oopsacas minuta (Hexactinellida) is lacking key metazoan core genes.</title>
        <authorList>
            <person name="Santini S."/>
            <person name="Schenkelaars Q."/>
            <person name="Jourda C."/>
            <person name="Duchesne M."/>
            <person name="Belahbib H."/>
            <person name="Rocher C."/>
            <person name="Selva M."/>
            <person name="Riesgo A."/>
            <person name="Vervoort M."/>
            <person name="Leys S.P."/>
            <person name="Kodjabachian L."/>
            <person name="Le Bivic A."/>
            <person name="Borchiellini C."/>
            <person name="Claverie J.M."/>
            <person name="Renard E."/>
        </authorList>
    </citation>
    <scope>NUCLEOTIDE SEQUENCE [LARGE SCALE GENOMIC DNA]</scope>
    <source>
        <strain evidence="7">SPO-2</strain>
    </source>
</reference>
<evidence type="ECO:0000259" key="5">
    <source>
        <dbReference type="PROSITE" id="PS50089"/>
    </source>
</evidence>
<keyword evidence="2 4" id="KW-0863">Zinc-finger</keyword>
<dbReference type="GO" id="GO:0061630">
    <property type="term" value="F:ubiquitin protein ligase activity"/>
    <property type="evidence" value="ECO:0007669"/>
    <property type="project" value="TreeGrafter"/>
</dbReference>
<protein>
    <submittedName>
        <fullName evidence="7">Transcription intermediary factor 1-beta</fullName>
    </submittedName>
</protein>
<dbReference type="EMBL" id="JAKMXF010000297">
    <property type="protein sequence ID" value="KAI6652733.1"/>
    <property type="molecule type" value="Genomic_DNA"/>
</dbReference>
<organism evidence="7 8">
    <name type="scientific">Oopsacas minuta</name>
    <dbReference type="NCBI Taxonomy" id="111878"/>
    <lineage>
        <taxon>Eukaryota</taxon>
        <taxon>Metazoa</taxon>
        <taxon>Porifera</taxon>
        <taxon>Hexactinellida</taxon>
        <taxon>Hexasterophora</taxon>
        <taxon>Lyssacinosida</taxon>
        <taxon>Leucopsacidae</taxon>
        <taxon>Oopsacas</taxon>
    </lineage>
</organism>
<dbReference type="InterPro" id="IPR000315">
    <property type="entry name" value="Znf_B-box"/>
</dbReference>
<dbReference type="InterPro" id="IPR017907">
    <property type="entry name" value="Znf_RING_CS"/>
</dbReference>
<evidence type="ECO:0000256" key="1">
    <source>
        <dbReference type="ARBA" id="ARBA00022723"/>
    </source>
</evidence>
<dbReference type="PROSITE" id="PS50119">
    <property type="entry name" value="ZF_BBOX"/>
    <property type="match status" value="1"/>
</dbReference>
<feature type="domain" description="RING-type" evidence="5">
    <location>
        <begin position="16"/>
        <end position="54"/>
    </location>
</feature>
<dbReference type="PROSITE" id="PS00518">
    <property type="entry name" value="ZF_RING_1"/>
    <property type="match status" value="1"/>
</dbReference>
<dbReference type="PANTHER" id="PTHR25462">
    <property type="entry name" value="BONUS, ISOFORM C-RELATED"/>
    <property type="match status" value="1"/>
</dbReference>
<dbReference type="PANTHER" id="PTHR25462:SF229">
    <property type="entry name" value="TRANSCRIPTION INTERMEDIARY FACTOR 1-BETA"/>
    <property type="match status" value="1"/>
</dbReference>
<dbReference type="InterPro" id="IPR013083">
    <property type="entry name" value="Znf_RING/FYVE/PHD"/>
</dbReference>
<dbReference type="CDD" id="cd19756">
    <property type="entry name" value="Bbox2"/>
    <property type="match status" value="1"/>
</dbReference>
<evidence type="ECO:0000256" key="3">
    <source>
        <dbReference type="ARBA" id="ARBA00022833"/>
    </source>
</evidence>
<dbReference type="AlphaFoldDB" id="A0AAV7JVG3"/>
<keyword evidence="3" id="KW-0862">Zinc</keyword>
<evidence type="ECO:0000313" key="7">
    <source>
        <dbReference type="EMBL" id="KAI6652733.1"/>
    </source>
</evidence>
<dbReference type="SUPFAM" id="SSF57850">
    <property type="entry name" value="RING/U-box"/>
    <property type="match status" value="1"/>
</dbReference>
<name>A0AAV7JVG3_9METZ</name>